<proteinExistence type="predicted"/>
<dbReference type="SUPFAM" id="SSF111337">
    <property type="entry name" value="QueA-like"/>
    <property type="match status" value="1"/>
</dbReference>
<dbReference type="InterPro" id="IPR003699">
    <property type="entry name" value="QueA"/>
</dbReference>
<keyword evidence="1" id="KW-0963">Cytoplasm</keyword>
<evidence type="ECO:0000256" key="3">
    <source>
        <dbReference type="ARBA" id="ARBA00022691"/>
    </source>
</evidence>
<dbReference type="NCBIfam" id="NF001140">
    <property type="entry name" value="PRK00147.1"/>
    <property type="match status" value="1"/>
</dbReference>
<evidence type="ECO:0000313" key="5">
    <source>
        <dbReference type="EMBL" id="TFE71324.1"/>
    </source>
</evidence>
<dbReference type="EMBL" id="LXQC01000079">
    <property type="protein sequence ID" value="TFE71324.1"/>
    <property type="molecule type" value="Genomic_DNA"/>
</dbReference>
<dbReference type="GO" id="GO:0008616">
    <property type="term" value="P:tRNA queuosine(34) biosynthetic process"/>
    <property type="evidence" value="ECO:0007669"/>
    <property type="project" value="UniProtKB-KW"/>
</dbReference>
<name>A0A4Y8PGD9_9BACT</name>
<dbReference type="Gene3D" id="2.40.10.240">
    <property type="entry name" value="QueA-like"/>
    <property type="match status" value="1"/>
</dbReference>
<dbReference type="NCBIfam" id="TIGR00113">
    <property type="entry name" value="queA"/>
    <property type="match status" value="1"/>
</dbReference>
<dbReference type="GO" id="GO:0051075">
    <property type="term" value="F:S-adenosylmethionine:tRNA ribosyltransferase-isomerase activity"/>
    <property type="evidence" value="ECO:0007669"/>
    <property type="project" value="TreeGrafter"/>
</dbReference>
<organism evidence="5 6">
    <name type="scientific">Methylacidiphilum caldifontis</name>
    <dbReference type="NCBI Taxonomy" id="2795386"/>
    <lineage>
        <taxon>Bacteria</taxon>
        <taxon>Pseudomonadati</taxon>
        <taxon>Verrucomicrobiota</taxon>
        <taxon>Methylacidiphilae</taxon>
        <taxon>Methylacidiphilales</taxon>
        <taxon>Methylacidiphilaceae</taxon>
        <taxon>Methylacidiphilum (ex Ratnadevi et al. 2023)</taxon>
    </lineage>
</organism>
<evidence type="ECO:0000256" key="4">
    <source>
        <dbReference type="ARBA" id="ARBA00022785"/>
    </source>
</evidence>
<keyword evidence="6" id="KW-1185">Reference proteome</keyword>
<keyword evidence="3" id="KW-0949">S-adenosyl-L-methionine</keyword>
<dbReference type="OrthoDB" id="9805933at2"/>
<dbReference type="Gene3D" id="3.40.1780.10">
    <property type="entry name" value="QueA-like"/>
    <property type="match status" value="2"/>
</dbReference>
<comment type="caution">
    <text evidence="5">The sequence shown here is derived from an EMBL/GenBank/DDBJ whole genome shotgun (WGS) entry which is preliminary data.</text>
</comment>
<evidence type="ECO:0000256" key="2">
    <source>
        <dbReference type="ARBA" id="ARBA00022679"/>
    </source>
</evidence>
<reference evidence="5 6" key="1">
    <citation type="submission" date="2016-05" db="EMBL/GenBank/DDBJ databases">
        <title>Diversity and Homogeneity among Thermoacidophilic Verrucomicrobia Methanotrophs Linked with Geographical Origin.</title>
        <authorList>
            <person name="Erikstad H.-A."/>
            <person name="Smestad N.B."/>
            <person name="Ceballos R.M."/>
            <person name="Birkeland N.-K."/>
        </authorList>
    </citation>
    <scope>NUCLEOTIDE SEQUENCE [LARGE SCALE GENOMIC DNA]</scope>
    <source>
        <strain evidence="5 6">Phi</strain>
    </source>
</reference>
<dbReference type="InterPro" id="IPR042118">
    <property type="entry name" value="QueA_dom1"/>
</dbReference>
<dbReference type="Pfam" id="PF02547">
    <property type="entry name" value="Queuosine_synth"/>
    <property type="match status" value="1"/>
</dbReference>
<keyword evidence="5" id="KW-0413">Isomerase</keyword>
<keyword evidence="4" id="KW-0671">Queuosine biosynthesis</keyword>
<accession>A0A4Y8PGD9</accession>
<evidence type="ECO:0000313" key="6">
    <source>
        <dbReference type="Proteomes" id="UP000297713"/>
    </source>
</evidence>
<gene>
    <name evidence="5" type="ORF">A7Q10_04965</name>
</gene>
<dbReference type="PANTHER" id="PTHR30307:SF0">
    <property type="entry name" value="S-ADENOSYLMETHIONINE:TRNA RIBOSYLTRANSFERASE-ISOMERASE"/>
    <property type="match status" value="1"/>
</dbReference>
<sequence>MDWLDNYSFDLPPELIALDPLIQREACKLMVVDRKAKRFYHHSFSELSLFLSKEDLLVLNNSKVIPALFKSADEKVSFLFINALDPFRWKVMASPGKYLKKDSIINLKSAGQTNPCDVPVIIKDKLPGGYYILEFEKEINLESLGLPPLPPYIRKLRKKKKRAEIEQKDREYYQTVFAKQLGSIAAPTAGLHFSKEMLENFSTAFITLHVGPATFRPLSVEQLSSGRLEPEYYSIDGSLKEQFRPGRRVVAVGTTVVRVLETIKDFEPQSGWTDLFIFPPFSFKNTHAMITNFHLPKSSLFLLTCAFAGTDLLKEAYKEAIQKGYRFYSYGDAMLII</sequence>
<evidence type="ECO:0000256" key="1">
    <source>
        <dbReference type="ARBA" id="ARBA00022490"/>
    </source>
</evidence>
<protein>
    <submittedName>
        <fullName evidence="5">tRNA preQ1(34) S-adenosylmethionine ribosyltransferase-isomerase QueA</fullName>
    </submittedName>
</protein>
<keyword evidence="2 5" id="KW-0808">Transferase</keyword>
<dbReference type="AlphaFoldDB" id="A0A4Y8PGD9"/>
<dbReference type="PANTHER" id="PTHR30307">
    <property type="entry name" value="S-ADENOSYLMETHIONINE:TRNA RIBOSYLTRANSFERASE-ISOMERASE"/>
    <property type="match status" value="1"/>
</dbReference>
<dbReference type="RefSeq" id="WP_134439317.1">
    <property type="nucleotide sequence ID" value="NZ_LXQC01000079.1"/>
</dbReference>
<dbReference type="Proteomes" id="UP000297713">
    <property type="component" value="Unassembled WGS sequence"/>
</dbReference>
<dbReference type="InterPro" id="IPR036100">
    <property type="entry name" value="QueA_sf"/>
</dbReference>
<dbReference type="InterPro" id="IPR042119">
    <property type="entry name" value="QueA_dom2"/>
</dbReference>